<evidence type="ECO:0000256" key="6">
    <source>
        <dbReference type="PIRSR" id="PIRSR003085-1"/>
    </source>
</evidence>
<gene>
    <name evidence="8" type="ORF">GGD89_001457</name>
</gene>
<sequence length="461" mass="50459">MSDRSVPASDSESTPASWSESARVPRSDHALRLALAEGPSAGRESPSTPIAGPAAPRSSRRRTWTPPGADALSLAGLNLLLGRLRRGRLTLIRPDRSERVFEGAAPGPEAAVILRDPRAARRLVLGGAVGFGEAYVDGLWDTPDLEAVLHLAAANNDGISVGRTGAALSHWLRGRNHRRNANTRDGSRRNIAYHYDLGNDFYAAWLDPSMTYSAALWETPDQRLEDAQTAKIRRLCRTLDLTPGQRVLEIGCGWGGFAEIAAREFGCHVTGLTLSREQLDWARGRIAAAGLSDRVDLRLQDYRDVTGTFDAVASIEMFEAVGQEHWPLFFERLGACLRSGGRAGLQVITIAEDRFEEYRAYPDFIQTHVFPGGMLPTTRHLAEGLTAAGLTVGERLAFGADYARTLGLWRDAFLTAWPGILDGGRGFDERFRRLWTYYLGYCKVGFESGAIDVVQIAAARP</sequence>
<evidence type="ECO:0000256" key="3">
    <source>
        <dbReference type="ARBA" id="ARBA00022679"/>
    </source>
</evidence>
<dbReference type="EMBL" id="JACIGK010000009">
    <property type="protein sequence ID" value="MBB4265832.1"/>
    <property type="molecule type" value="Genomic_DNA"/>
</dbReference>
<dbReference type="Gene3D" id="3.40.50.150">
    <property type="entry name" value="Vaccinia Virus protein VP39"/>
    <property type="match status" value="1"/>
</dbReference>
<evidence type="ECO:0000256" key="5">
    <source>
        <dbReference type="ARBA" id="ARBA00023098"/>
    </source>
</evidence>
<feature type="compositionally biased region" description="Polar residues" evidence="7">
    <location>
        <begin position="8"/>
        <end position="20"/>
    </location>
</feature>
<evidence type="ECO:0000313" key="9">
    <source>
        <dbReference type="Proteomes" id="UP000554286"/>
    </source>
</evidence>
<dbReference type="GO" id="GO:0032259">
    <property type="term" value="P:methylation"/>
    <property type="evidence" value="ECO:0007669"/>
    <property type="project" value="UniProtKB-KW"/>
</dbReference>
<evidence type="ECO:0000256" key="2">
    <source>
        <dbReference type="ARBA" id="ARBA00022603"/>
    </source>
</evidence>
<dbReference type="GO" id="GO:0008610">
    <property type="term" value="P:lipid biosynthetic process"/>
    <property type="evidence" value="ECO:0007669"/>
    <property type="project" value="InterPro"/>
</dbReference>
<keyword evidence="2 8" id="KW-0489">Methyltransferase</keyword>
<dbReference type="Proteomes" id="UP000554286">
    <property type="component" value="Unassembled WGS sequence"/>
</dbReference>
<dbReference type="CDD" id="cd02440">
    <property type="entry name" value="AdoMet_MTases"/>
    <property type="match status" value="1"/>
</dbReference>
<keyword evidence="9" id="KW-1185">Reference proteome</keyword>
<accession>A0A7W6W9W2</accession>
<feature type="active site" evidence="6">
    <location>
        <position position="442"/>
    </location>
</feature>
<dbReference type="PIRSF" id="PIRSF003085">
    <property type="entry name" value="CMAS"/>
    <property type="match status" value="1"/>
</dbReference>
<dbReference type="InterPro" id="IPR003333">
    <property type="entry name" value="CMAS"/>
</dbReference>
<dbReference type="EC" id="2.1.1.79" evidence="8"/>
<dbReference type="InterPro" id="IPR050723">
    <property type="entry name" value="CFA/CMAS"/>
</dbReference>
<reference evidence="8 9" key="1">
    <citation type="submission" date="2020-08" db="EMBL/GenBank/DDBJ databases">
        <title>Genome sequencing of Purple Non-Sulfur Bacteria from various extreme environments.</title>
        <authorList>
            <person name="Mayer M."/>
        </authorList>
    </citation>
    <scope>NUCLEOTIDE SEQUENCE [LARGE SCALE GENOMIC DNA]</scope>
    <source>
        <strain evidence="8 9">JA131</strain>
    </source>
</reference>
<dbReference type="RefSeq" id="WP_184043600.1">
    <property type="nucleotide sequence ID" value="NZ_JACIGK010000009.1"/>
</dbReference>
<dbReference type="SUPFAM" id="SSF53335">
    <property type="entry name" value="S-adenosyl-L-methionine-dependent methyltransferases"/>
    <property type="match status" value="1"/>
</dbReference>
<name>A0A7W6W9W2_9PROT</name>
<keyword evidence="4" id="KW-0949">S-adenosyl-L-methionine</keyword>
<evidence type="ECO:0000256" key="7">
    <source>
        <dbReference type="SAM" id="MobiDB-lite"/>
    </source>
</evidence>
<protein>
    <submittedName>
        <fullName evidence="8">Cyclopropane-fatty-acyl-phospholipid synthase</fullName>
        <ecNumber evidence="8">2.1.1.79</ecNumber>
    </submittedName>
</protein>
<feature type="region of interest" description="Disordered" evidence="7">
    <location>
        <begin position="1"/>
        <end position="67"/>
    </location>
</feature>
<keyword evidence="5" id="KW-0443">Lipid metabolism</keyword>
<dbReference type="Pfam" id="PF02353">
    <property type="entry name" value="CMAS"/>
    <property type="match status" value="1"/>
</dbReference>
<evidence type="ECO:0000256" key="1">
    <source>
        <dbReference type="ARBA" id="ARBA00010815"/>
    </source>
</evidence>
<comment type="similarity">
    <text evidence="1">Belongs to the CFA/CMAS family.</text>
</comment>
<organism evidence="8 9">
    <name type="scientific">Roseospira visakhapatnamensis</name>
    <dbReference type="NCBI Taxonomy" id="390880"/>
    <lineage>
        <taxon>Bacteria</taxon>
        <taxon>Pseudomonadati</taxon>
        <taxon>Pseudomonadota</taxon>
        <taxon>Alphaproteobacteria</taxon>
        <taxon>Rhodospirillales</taxon>
        <taxon>Rhodospirillaceae</taxon>
        <taxon>Roseospira</taxon>
    </lineage>
</organism>
<keyword evidence="3 8" id="KW-0808">Transferase</keyword>
<evidence type="ECO:0000256" key="4">
    <source>
        <dbReference type="ARBA" id="ARBA00022691"/>
    </source>
</evidence>
<dbReference type="GO" id="GO:0008825">
    <property type="term" value="F:cyclopropane-fatty-acyl-phospholipid synthase activity"/>
    <property type="evidence" value="ECO:0007669"/>
    <property type="project" value="UniProtKB-EC"/>
</dbReference>
<proteinExistence type="inferred from homology"/>
<comment type="caution">
    <text evidence="8">The sequence shown here is derived from an EMBL/GenBank/DDBJ whole genome shotgun (WGS) entry which is preliminary data.</text>
</comment>
<evidence type="ECO:0000313" key="8">
    <source>
        <dbReference type="EMBL" id="MBB4265832.1"/>
    </source>
</evidence>
<dbReference type="InterPro" id="IPR029063">
    <property type="entry name" value="SAM-dependent_MTases_sf"/>
</dbReference>
<dbReference type="PANTHER" id="PTHR43667:SF2">
    <property type="entry name" value="FATTY ACID C-METHYL TRANSFERASE"/>
    <property type="match status" value="1"/>
</dbReference>
<dbReference type="AlphaFoldDB" id="A0A7W6W9W2"/>
<dbReference type="PANTHER" id="PTHR43667">
    <property type="entry name" value="CYCLOPROPANE-FATTY-ACYL-PHOSPHOLIPID SYNTHASE"/>
    <property type="match status" value="1"/>
</dbReference>